<dbReference type="PIRSF" id="PIRSF002744">
    <property type="entry name" value="Pur-cyt_permease"/>
    <property type="match status" value="1"/>
</dbReference>
<evidence type="ECO:0000256" key="2">
    <source>
        <dbReference type="ARBA" id="ARBA00008974"/>
    </source>
</evidence>
<feature type="transmembrane region" description="Helical" evidence="8">
    <location>
        <begin position="284"/>
        <end position="307"/>
    </location>
</feature>
<keyword evidence="5 8" id="KW-1133">Transmembrane helix</keyword>
<evidence type="ECO:0000256" key="6">
    <source>
        <dbReference type="ARBA" id="ARBA00023136"/>
    </source>
</evidence>
<dbReference type="AlphaFoldDB" id="A0A839N5Q9"/>
<dbReference type="GO" id="GO:0022857">
    <property type="term" value="F:transmembrane transporter activity"/>
    <property type="evidence" value="ECO:0007669"/>
    <property type="project" value="InterPro"/>
</dbReference>
<evidence type="ECO:0000256" key="1">
    <source>
        <dbReference type="ARBA" id="ARBA00004141"/>
    </source>
</evidence>
<dbReference type="GO" id="GO:0005886">
    <property type="term" value="C:plasma membrane"/>
    <property type="evidence" value="ECO:0007669"/>
    <property type="project" value="TreeGrafter"/>
</dbReference>
<dbReference type="PANTHER" id="PTHR31806">
    <property type="entry name" value="PURINE-CYTOSINE PERMEASE FCY2-RELATED"/>
    <property type="match status" value="1"/>
</dbReference>
<name>A0A839N5Q9_9MICO</name>
<dbReference type="EMBL" id="JACHVQ010000001">
    <property type="protein sequence ID" value="MBB2891384.1"/>
    <property type="molecule type" value="Genomic_DNA"/>
</dbReference>
<feature type="transmembrane region" description="Helical" evidence="8">
    <location>
        <begin position="197"/>
        <end position="218"/>
    </location>
</feature>
<evidence type="ECO:0000256" key="4">
    <source>
        <dbReference type="ARBA" id="ARBA00022692"/>
    </source>
</evidence>
<comment type="similarity">
    <text evidence="2 7">Belongs to the purine-cytosine permease (2.A.39) family.</text>
</comment>
<dbReference type="InterPro" id="IPR026030">
    <property type="entry name" value="Pur-cyt_permease_Fcy2/21/22"/>
</dbReference>
<feature type="transmembrane region" description="Helical" evidence="8">
    <location>
        <begin position="398"/>
        <end position="423"/>
    </location>
</feature>
<feature type="transmembrane region" description="Helical" evidence="8">
    <location>
        <begin position="139"/>
        <end position="160"/>
    </location>
</feature>
<evidence type="ECO:0000256" key="5">
    <source>
        <dbReference type="ARBA" id="ARBA00022989"/>
    </source>
</evidence>
<feature type="transmembrane region" description="Helical" evidence="8">
    <location>
        <begin position="100"/>
        <end position="119"/>
    </location>
</feature>
<evidence type="ECO:0000256" key="7">
    <source>
        <dbReference type="PIRNR" id="PIRNR002744"/>
    </source>
</evidence>
<evidence type="ECO:0000256" key="8">
    <source>
        <dbReference type="SAM" id="Phobius"/>
    </source>
</evidence>
<evidence type="ECO:0000313" key="9">
    <source>
        <dbReference type="EMBL" id="MBB2891384.1"/>
    </source>
</evidence>
<dbReference type="Proteomes" id="UP000559182">
    <property type="component" value="Unassembled WGS sequence"/>
</dbReference>
<feature type="transmembrane region" description="Helical" evidence="8">
    <location>
        <begin position="167"/>
        <end position="185"/>
    </location>
</feature>
<feature type="transmembrane region" description="Helical" evidence="8">
    <location>
        <begin position="60"/>
        <end position="80"/>
    </location>
</feature>
<dbReference type="Pfam" id="PF02133">
    <property type="entry name" value="Transp_cyt_pur"/>
    <property type="match status" value="1"/>
</dbReference>
<feature type="transmembrane region" description="Helical" evidence="8">
    <location>
        <begin position="435"/>
        <end position="451"/>
    </location>
</feature>
<feature type="transmembrane region" description="Helical" evidence="8">
    <location>
        <begin position="356"/>
        <end position="377"/>
    </location>
</feature>
<accession>A0A839N5Q9</accession>
<evidence type="ECO:0000256" key="3">
    <source>
        <dbReference type="ARBA" id="ARBA00022448"/>
    </source>
</evidence>
<evidence type="ECO:0000313" key="10">
    <source>
        <dbReference type="Proteomes" id="UP000559182"/>
    </source>
</evidence>
<keyword evidence="3 7" id="KW-0813">Transport</keyword>
<keyword evidence="6 7" id="KW-0472">Membrane</keyword>
<dbReference type="Gene3D" id="1.10.4160.10">
    <property type="entry name" value="Hydantoin permease"/>
    <property type="match status" value="1"/>
</dbReference>
<sequence length="472" mass="50875">MSKQVAPESTLSVERRSIDFIPHDERHGEPRSLFNVWFAANMQVTAIVTGALLVVIGLPLVWAIVADVIGIAIGTVFMALHSAQGPKLGIPQMIQSRAQFGFYGAILPIVIVLLMYIGFFASSSVLGGQALAGASPVGVTPSIIVVSAVCTVIAIFGYRLIHRLERWVSLLSGLGFVYLTIMLFVKHDVGAVWTTGHLSAGTFGLGIAIAATWVLTYAPYVADYSRYLPESTSSAKVFWWSYAGCSISSVWMIGFGCVAAAVAAKAFDGGSVSFIVDLAPAGTHWAFSIMIILGIVAVNVLNLYGAFTSWTTIATATRTHGVRPTTRAIYTIAVALVSTAIAVAGRGNFMDNFENFILFLAYFIIPWTAINLVDFYLIRKEHYNIAEIFNPRGMYGLFSWQALVAYLLAIAVEIPFMSTTFYTGPMVARLHGADISWALGLIVSAVLYGVFMHNSEVITVDPETSGVPAAPR</sequence>
<reference evidence="9 10" key="1">
    <citation type="submission" date="2020-08" db="EMBL/GenBank/DDBJ databases">
        <title>Sequencing the genomes of 1000 actinobacteria strains.</title>
        <authorList>
            <person name="Klenk H.-P."/>
        </authorList>
    </citation>
    <scope>NUCLEOTIDE SEQUENCE [LARGE SCALE GENOMIC DNA]</scope>
    <source>
        <strain evidence="9 10">DSM 105369</strain>
    </source>
</reference>
<keyword evidence="4 8" id="KW-0812">Transmembrane</keyword>
<dbReference type="CDD" id="cd11484">
    <property type="entry name" value="SLC-NCS1sbd_CobB-like"/>
    <property type="match status" value="1"/>
</dbReference>
<keyword evidence="10" id="KW-1185">Reference proteome</keyword>
<protein>
    <submittedName>
        <fullName evidence="9">NCS1 family nucleobase:cation symporter-1</fullName>
    </submittedName>
</protein>
<organism evidence="9 10">
    <name type="scientific">Flexivirga oryzae</name>
    <dbReference type="NCBI Taxonomy" id="1794944"/>
    <lineage>
        <taxon>Bacteria</taxon>
        <taxon>Bacillati</taxon>
        <taxon>Actinomycetota</taxon>
        <taxon>Actinomycetes</taxon>
        <taxon>Micrococcales</taxon>
        <taxon>Dermacoccaceae</taxon>
        <taxon>Flexivirga</taxon>
    </lineage>
</organism>
<gene>
    <name evidence="9" type="ORF">FHU39_001368</name>
</gene>
<dbReference type="InterPro" id="IPR001248">
    <property type="entry name" value="Pur-cyt_permease"/>
</dbReference>
<comment type="subcellular location">
    <subcellularLocation>
        <location evidence="1">Membrane</location>
        <topology evidence="1">Multi-pass membrane protein</topology>
    </subcellularLocation>
</comment>
<comment type="caution">
    <text evidence="9">The sequence shown here is derived from an EMBL/GenBank/DDBJ whole genome shotgun (WGS) entry which is preliminary data.</text>
</comment>
<dbReference type="PANTHER" id="PTHR31806:SF1">
    <property type="entry name" value="PURINE-CYTOSINE PERMEASE FCY2-RELATED"/>
    <property type="match status" value="1"/>
</dbReference>
<feature type="transmembrane region" description="Helical" evidence="8">
    <location>
        <begin position="328"/>
        <end position="344"/>
    </location>
</feature>
<feature type="transmembrane region" description="Helical" evidence="8">
    <location>
        <begin position="239"/>
        <end position="264"/>
    </location>
</feature>
<feature type="transmembrane region" description="Helical" evidence="8">
    <location>
        <begin position="33"/>
        <end position="54"/>
    </location>
</feature>
<dbReference type="RefSeq" id="WP_183319656.1">
    <property type="nucleotide sequence ID" value="NZ_JACHVQ010000001.1"/>
</dbReference>
<proteinExistence type="inferred from homology"/>